<dbReference type="Proteomes" id="UP001642484">
    <property type="component" value="Unassembled WGS sequence"/>
</dbReference>
<reference evidence="2 3" key="1">
    <citation type="submission" date="2024-02" db="EMBL/GenBank/DDBJ databases">
        <authorList>
            <person name="Chen Y."/>
            <person name="Shah S."/>
            <person name="Dougan E. K."/>
            <person name="Thang M."/>
            <person name="Chan C."/>
        </authorList>
    </citation>
    <scope>NUCLEOTIDE SEQUENCE [LARGE SCALE GENOMIC DNA]</scope>
</reference>
<evidence type="ECO:0000313" key="2">
    <source>
        <dbReference type="EMBL" id="CAK9039916.1"/>
    </source>
</evidence>
<feature type="compositionally biased region" description="Basic and acidic residues" evidence="1">
    <location>
        <begin position="828"/>
        <end position="839"/>
    </location>
</feature>
<gene>
    <name evidence="2" type="ORF">CCMP2556_LOCUS21570</name>
</gene>
<proteinExistence type="predicted"/>
<sequence>MTVEDSWGLSTAMPTDGQKLRESVRTLMAQCIQKYGGPENYLRMRFATRAAKQDWLNYLGEIQKVDGATSFNVGVDLPISNCNALSEGALLRMHLGSFSFSTAASVRGCPENDVVLKLMDEIMVDGFVTQGDPLLLTQPADLLAEVEEGLMGPWARAGHSSLRPMTVGYYKGRTRVTVLLAILSLLRDHVNPNLAEVHSKLHQSVQVILGKRVQLPSKKDELLGNFNLSVRGSIRKAPNVVPASQLFKICSWFVKDHNANSSKNGQLVGSKAQAVKNILHSLPSKVRQLIVDYTTEVKTLISYNRKMPAGMEAKMQRQQWDRLAEECACVVHMGEEVLNVMPVAPEVLYEAWHQKYIDGDQTVTVEVQSAILARSAGNIRDVGTLNTLLTQHASSCPVPKKDVIGMVQLEKDAFDLTLRQLSYDLQALKVAKSKRSTWEASVYHVKLQHRVQLHEASMNAARWFMDNFCKVIVADTADEMLRHFQVHKQQVINRLRLDGNGCVAQLCNSNFQLIGHEVDFVFINWLAPSTLKNSSQQAQTNFASHCILSSEQNYGAVLMPIFTYKKGQLWMLETSTTRALAMSGLHVDHVWHLCFGKKADLRDGRPCTYPGRLLVHPNAKEKQIWHNCLLMKVGRTAEAEMLHARDMCQVEDVSADALPTTVDDDMAVIQGAQKYQQIGCNAATKILDAALDGVAVDSNGAMFIIDVNPGVGNMFDAFMAKRASVNYNLQYVAMVHEDLSAEWFQETKAQALASGHMAGKVQIPGHAVGSQECPPDLLESEPPLPKLNLMVSRSDLYPEVPPAVIRQWMGTEMSSEMQKFLDSVHEEFGPVPDLKKPADDTGGNANANPDPNKSPPANTSGQKRKASQNSASAGKKAKVDRAKEVDLQTDKLCEAPMLNKGSAIVIHIKTGNRPYLVNASDAAQSLSAGTVVAAFGRGKFIRHQSNAPASEVSNKEVPYDLSGADAQVLYNGNLTTIYEMVEHRRKSGPSPVIKVNYFETIDQPEEGKPGHFKLKKTHDLRFLPQQTVNVEHEGSANGGDNTASQMNLASLLPVEAWASHCTQVLFSVKWAASGLAPIRPQVVLVQDVELAPGRCLALF</sequence>
<dbReference type="EMBL" id="CAXAMN010013113">
    <property type="protein sequence ID" value="CAK9039916.1"/>
    <property type="molecule type" value="Genomic_DNA"/>
</dbReference>
<protein>
    <submittedName>
        <fullName evidence="2">Uncharacterized protein</fullName>
    </submittedName>
</protein>
<evidence type="ECO:0000313" key="3">
    <source>
        <dbReference type="Proteomes" id="UP001642484"/>
    </source>
</evidence>
<accession>A0ABP0LL67</accession>
<feature type="region of interest" description="Disordered" evidence="1">
    <location>
        <begin position="828"/>
        <end position="883"/>
    </location>
</feature>
<evidence type="ECO:0000256" key="1">
    <source>
        <dbReference type="SAM" id="MobiDB-lite"/>
    </source>
</evidence>
<name>A0ABP0LL67_9DINO</name>
<keyword evidence="3" id="KW-1185">Reference proteome</keyword>
<organism evidence="2 3">
    <name type="scientific">Durusdinium trenchii</name>
    <dbReference type="NCBI Taxonomy" id="1381693"/>
    <lineage>
        <taxon>Eukaryota</taxon>
        <taxon>Sar</taxon>
        <taxon>Alveolata</taxon>
        <taxon>Dinophyceae</taxon>
        <taxon>Suessiales</taxon>
        <taxon>Symbiodiniaceae</taxon>
        <taxon>Durusdinium</taxon>
    </lineage>
</organism>
<feature type="compositionally biased region" description="Polar residues" evidence="1">
    <location>
        <begin position="843"/>
        <end position="872"/>
    </location>
</feature>
<comment type="caution">
    <text evidence="2">The sequence shown here is derived from an EMBL/GenBank/DDBJ whole genome shotgun (WGS) entry which is preliminary data.</text>
</comment>